<feature type="domain" description="DinB-like" evidence="1">
    <location>
        <begin position="16"/>
        <end position="150"/>
    </location>
</feature>
<reference evidence="2 3" key="1">
    <citation type="submission" date="2018-07" db="EMBL/GenBank/DDBJ databases">
        <title>Genomic Encyclopedia of Type Strains, Phase III (KMG-III): the genomes of soil and plant-associated and newly described type strains.</title>
        <authorList>
            <person name="Whitman W."/>
        </authorList>
    </citation>
    <scope>NUCLEOTIDE SEQUENCE [LARGE SCALE GENOMIC DNA]</scope>
    <source>
        <strain evidence="2 3">CECT 8236</strain>
    </source>
</reference>
<proteinExistence type="predicted"/>
<dbReference type="SUPFAM" id="SSF109854">
    <property type="entry name" value="DinB/YfiT-like putative metalloenzymes"/>
    <property type="match status" value="1"/>
</dbReference>
<evidence type="ECO:0000259" key="1">
    <source>
        <dbReference type="Pfam" id="PF12867"/>
    </source>
</evidence>
<dbReference type="OrthoDB" id="4295522at2"/>
<evidence type="ECO:0000313" key="2">
    <source>
        <dbReference type="EMBL" id="RED55482.1"/>
    </source>
</evidence>
<sequence length="156" mass="17627">MPMETGGAILHPISYQLKMARDWCIEILEICPAESVDVQLKAFNNTIRWQTGHILSVAERMLFHVPPSTGMLPSAFTKWFDSGSRPSDWVEQPPSLTELITMLRSQQKRILDIAPEEFDSILDAPYYGFSNYGEIAGFVIVHEAFHVGQIVAMMRA</sequence>
<dbReference type="Pfam" id="PF12867">
    <property type="entry name" value="DinB_2"/>
    <property type="match status" value="1"/>
</dbReference>
<dbReference type="EMBL" id="QRDY01000017">
    <property type="protein sequence ID" value="RED55482.1"/>
    <property type="molecule type" value="Genomic_DNA"/>
</dbReference>
<gene>
    <name evidence="2" type="ORF">DFP95_11716</name>
</gene>
<keyword evidence="3" id="KW-1185">Reference proteome</keyword>
<protein>
    <submittedName>
        <fullName evidence="2">DinB family protein</fullName>
    </submittedName>
</protein>
<accession>A0A3D9I138</accession>
<dbReference type="Proteomes" id="UP000256869">
    <property type="component" value="Unassembled WGS sequence"/>
</dbReference>
<evidence type="ECO:0000313" key="3">
    <source>
        <dbReference type="Proteomes" id="UP000256869"/>
    </source>
</evidence>
<name>A0A3D9I138_9BACL</name>
<organism evidence="2 3">
    <name type="scientific">Cohnella lupini</name>
    <dbReference type="NCBI Taxonomy" id="1294267"/>
    <lineage>
        <taxon>Bacteria</taxon>
        <taxon>Bacillati</taxon>
        <taxon>Bacillota</taxon>
        <taxon>Bacilli</taxon>
        <taxon>Bacillales</taxon>
        <taxon>Paenibacillaceae</taxon>
        <taxon>Cohnella</taxon>
    </lineage>
</organism>
<dbReference type="InterPro" id="IPR034660">
    <property type="entry name" value="DinB/YfiT-like"/>
</dbReference>
<comment type="caution">
    <text evidence="2">The sequence shown here is derived from an EMBL/GenBank/DDBJ whole genome shotgun (WGS) entry which is preliminary data.</text>
</comment>
<dbReference type="Gene3D" id="1.20.120.450">
    <property type="entry name" value="dinb family like domain"/>
    <property type="match status" value="1"/>
</dbReference>
<dbReference type="AlphaFoldDB" id="A0A3D9I138"/>
<dbReference type="InterPro" id="IPR024775">
    <property type="entry name" value="DinB-like"/>
</dbReference>